<dbReference type="InterPro" id="IPR000719">
    <property type="entry name" value="Prot_kinase_dom"/>
</dbReference>
<evidence type="ECO:0000256" key="6">
    <source>
        <dbReference type="ARBA" id="ARBA00022777"/>
    </source>
</evidence>
<comment type="catalytic activity">
    <reaction evidence="9">
        <text>L-seryl-[protein] + ATP = O-phospho-L-seryl-[protein] + ADP + H(+)</text>
        <dbReference type="Rhea" id="RHEA:17989"/>
        <dbReference type="Rhea" id="RHEA-COMP:9863"/>
        <dbReference type="Rhea" id="RHEA-COMP:11604"/>
        <dbReference type="ChEBI" id="CHEBI:15378"/>
        <dbReference type="ChEBI" id="CHEBI:29999"/>
        <dbReference type="ChEBI" id="CHEBI:30616"/>
        <dbReference type="ChEBI" id="CHEBI:83421"/>
        <dbReference type="ChEBI" id="CHEBI:456216"/>
        <dbReference type="EC" id="2.7.11.1"/>
    </reaction>
</comment>
<dbReference type="SMART" id="SM00220">
    <property type="entry name" value="S_TKc"/>
    <property type="match status" value="1"/>
</dbReference>
<feature type="binding site" evidence="10">
    <location>
        <position position="55"/>
    </location>
    <ligand>
        <name>ATP</name>
        <dbReference type="ChEBI" id="CHEBI:30616"/>
    </ligand>
</feature>
<evidence type="ECO:0000313" key="12">
    <source>
        <dbReference type="EMBL" id="KAA6375522.1"/>
    </source>
</evidence>
<evidence type="ECO:0000256" key="5">
    <source>
        <dbReference type="ARBA" id="ARBA00022741"/>
    </source>
</evidence>
<keyword evidence="3" id="KW-0723">Serine/threonine-protein kinase</keyword>
<dbReference type="InterPro" id="IPR050629">
    <property type="entry name" value="STE20/SPS1-PAK"/>
</dbReference>
<dbReference type="AlphaFoldDB" id="A0A5J4UZD9"/>
<evidence type="ECO:0000256" key="4">
    <source>
        <dbReference type="ARBA" id="ARBA00022679"/>
    </source>
</evidence>
<keyword evidence="4" id="KW-0808">Transferase</keyword>
<dbReference type="InterPro" id="IPR017441">
    <property type="entry name" value="Protein_kinase_ATP_BS"/>
</dbReference>
<evidence type="ECO:0000256" key="3">
    <source>
        <dbReference type="ARBA" id="ARBA00022527"/>
    </source>
</evidence>
<name>A0A5J4UZD9_9EUKA</name>
<dbReference type="InterPro" id="IPR011009">
    <property type="entry name" value="Kinase-like_dom_sf"/>
</dbReference>
<evidence type="ECO:0000256" key="1">
    <source>
        <dbReference type="ARBA" id="ARBA00008874"/>
    </source>
</evidence>
<dbReference type="Pfam" id="PF00069">
    <property type="entry name" value="Pkinase"/>
    <property type="match status" value="1"/>
</dbReference>
<accession>A0A5J4UZD9</accession>
<dbReference type="PIRSF" id="PIRSF000654">
    <property type="entry name" value="Integrin-linked_kinase"/>
    <property type="match status" value="1"/>
</dbReference>
<comment type="caution">
    <text evidence="12">The sequence shown here is derived from an EMBL/GenBank/DDBJ whole genome shotgun (WGS) entry which is preliminary data.</text>
</comment>
<dbReference type="PROSITE" id="PS00107">
    <property type="entry name" value="PROTEIN_KINASE_ATP"/>
    <property type="match status" value="1"/>
</dbReference>
<proteinExistence type="inferred from homology"/>
<gene>
    <name evidence="12" type="ORF">EZS28_028950</name>
</gene>
<evidence type="ECO:0000256" key="7">
    <source>
        <dbReference type="ARBA" id="ARBA00022840"/>
    </source>
</evidence>
<comment type="catalytic activity">
    <reaction evidence="8">
        <text>L-threonyl-[protein] + ATP = O-phospho-L-threonyl-[protein] + ADP + H(+)</text>
        <dbReference type="Rhea" id="RHEA:46608"/>
        <dbReference type="Rhea" id="RHEA-COMP:11060"/>
        <dbReference type="Rhea" id="RHEA-COMP:11605"/>
        <dbReference type="ChEBI" id="CHEBI:15378"/>
        <dbReference type="ChEBI" id="CHEBI:30013"/>
        <dbReference type="ChEBI" id="CHEBI:30616"/>
        <dbReference type="ChEBI" id="CHEBI:61977"/>
        <dbReference type="ChEBI" id="CHEBI:456216"/>
        <dbReference type="EC" id="2.7.11.1"/>
    </reaction>
</comment>
<dbReference type="EMBL" id="SNRW01011166">
    <property type="protein sequence ID" value="KAA6375522.1"/>
    <property type="molecule type" value="Genomic_DNA"/>
</dbReference>
<evidence type="ECO:0000256" key="8">
    <source>
        <dbReference type="ARBA" id="ARBA00047899"/>
    </source>
</evidence>
<dbReference type="PANTHER" id="PTHR48012">
    <property type="entry name" value="STERILE20-LIKE KINASE, ISOFORM B-RELATED"/>
    <property type="match status" value="1"/>
</dbReference>
<dbReference type="Gene3D" id="1.10.510.10">
    <property type="entry name" value="Transferase(Phosphotransferase) domain 1"/>
    <property type="match status" value="1"/>
</dbReference>
<dbReference type="GO" id="GO:0005524">
    <property type="term" value="F:ATP binding"/>
    <property type="evidence" value="ECO:0007669"/>
    <property type="project" value="UniProtKB-UniRule"/>
</dbReference>
<organism evidence="12 13">
    <name type="scientific">Streblomastix strix</name>
    <dbReference type="NCBI Taxonomy" id="222440"/>
    <lineage>
        <taxon>Eukaryota</taxon>
        <taxon>Metamonada</taxon>
        <taxon>Preaxostyla</taxon>
        <taxon>Oxymonadida</taxon>
        <taxon>Streblomastigidae</taxon>
        <taxon>Streblomastix</taxon>
    </lineage>
</organism>
<comment type="similarity">
    <text evidence="1">Belongs to the protein kinase superfamily. STE Ser/Thr protein kinase family. STE20 subfamily.</text>
</comment>
<evidence type="ECO:0000259" key="11">
    <source>
        <dbReference type="PROSITE" id="PS50011"/>
    </source>
</evidence>
<dbReference type="PROSITE" id="PS50011">
    <property type="entry name" value="PROTEIN_KINASE_DOM"/>
    <property type="match status" value="1"/>
</dbReference>
<dbReference type="PANTHER" id="PTHR48012:SF10">
    <property type="entry name" value="FI20177P1"/>
    <property type="match status" value="1"/>
</dbReference>
<dbReference type="OrthoDB" id="8693905at2759"/>
<evidence type="ECO:0000313" key="13">
    <source>
        <dbReference type="Proteomes" id="UP000324800"/>
    </source>
</evidence>
<dbReference type="Proteomes" id="UP000324800">
    <property type="component" value="Unassembled WGS sequence"/>
</dbReference>
<keyword evidence="6 12" id="KW-0418">Kinase</keyword>
<dbReference type="GO" id="GO:0005737">
    <property type="term" value="C:cytoplasm"/>
    <property type="evidence" value="ECO:0007669"/>
    <property type="project" value="TreeGrafter"/>
</dbReference>
<keyword evidence="7 10" id="KW-0067">ATP-binding</keyword>
<evidence type="ECO:0000256" key="2">
    <source>
        <dbReference type="ARBA" id="ARBA00012513"/>
    </source>
</evidence>
<sequence length="227" mass="25626">MAIDPAKIGYDPTTLFDKGNPNELFEIHETLGQGAFGLVVRATYKPTKELCAVKKMKFEDPNDAIDIMAEINMLKQCVHPRCVKFVGSWQDGDNGIWIAMELCEYGSILSTYEATKQGVNEEQLSYILRNVLDGLEYLHKSKRIHRDMKAGNVLIRSSGDIKIGDFGVSATLQKTMDKKNTFVGSPYWMAPEMMKDVPYDRKVDIWSLGITAIEMLDGKPLDDNYLM</sequence>
<evidence type="ECO:0000256" key="10">
    <source>
        <dbReference type="PROSITE-ProRule" id="PRU10141"/>
    </source>
</evidence>
<evidence type="ECO:0000256" key="9">
    <source>
        <dbReference type="ARBA" id="ARBA00048679"/>
    </source>
</evidence>
<dbReference type="GO" id="GO:0004674">
    <property type="term" value="F:protein serine/threonine kinase activity"/>
    <property type="evidence" value="ECO:0007669"/>
    <property type="project" value="UniProtKB-KW"/>
</dbReference>
<reference evidence="12 13" key="1">
    <citation type="submission" date="2019-03" db="EMBL/GenBank/DDBJ databases">
        <title>Single cell metagenomics reveals metabolic interactions within the superorganism composed of flagellate Streblomastix strix and complex community of Bacteroidetes bacteria on its surface.</title>
        <authorList>
            <person name="Treitli S.C."/>
            <person name="Kolisko M."/>
            <person name="Husnik F."/>
            <person name="Keeling P."/>
            <person name="Hampl V."/>
        </authorList>
    </citation>
    <scope>NUCLEOTIDE SEQUENCE [LARGE SCALE GENOMIC DNA]</scope>
    <source>
        <strain evidence="12">ST1C</strain>
    </source>
</reference>
<feature type="domain" description="Protein kinase" evidence="11">
    <location>
        <begin position="25"/>
        <end position="227"/>
    </location>
</feature>
<dbReference type="SUPFAM" id="SSF56112">
    <property type="entry name" value="Protein kinase-like (PK-like)"/>
    <property type="match status" value="1"/>
</dbReference>
<feature type="non-terminal residue" evidence="12">
    <location>
        <position position="227"/>
    </location>
</feature>
<keyword evidence="5 10" id="KW-0547">Nucleotide-binding</keyword>
<protein>
    <recommendedName>
        <fullName evidence="2">non-specific serine/threonine protein kinase</fullName>
        <ecNumber evidence="2">2.7.11.1</ecNumber>
    </recommendedName>
</protein>
<dbReference type="EC" id="2.7.11.1" evidence="2"/>